<dbReference type="STRING" id="525904.Tter_2228"/>
<proteinExistence type="predicted"/>
<reference evidence="2" key="1">
    <citation type="journal article" date="2010" name="Stand. Genomic Sci.">
        <title>Complete genome sequence of 'Thermobaculum terrenum' type strain (YNP1).</title>
        <authorList>
            <person name="Kiss H."/>
            <person name="Cleland D."/>
            <person name="Lapidus A."/>
            <person name="Lucas S."/>
            <person name="Glavina Del Rio T."/>
            <person name="Nolan M."/>
            <person name="Tice H."/>
            <person name="Han C."/>
            <person name="Goodwin L."/>
            <person name="Pitluck S."/>
            <person name="Liolios K."/>
            <person name="Ivanova N."/>
            <person name="Mavromatis K."/>
            <person name="Ovchinnikova G."/>
            <person name="Pati A."/>
            <person name="Chen A."/>
            <person name="Palaniappan K."/>
            <person name="Land M."/>
            <person name="Hauser L."/>
            <person name="Chang Y."/>
            <person name="Jeffries C."/>
            <person name="Lu M."/>
            <person name="Brettin T."/>
            <person name="Detter J."/>
            <person name="Goker M."/>
            <person name="Tindall B."/>
            <person name="Beck B."/>
            <person name="McDermott T."/>
            <person name="Woyke T."/>
            <person name="Bristow J."/>
            <person name="Eisen J."/>
            <person name="Markowitz V."/>
            <person name="Hugenholtz P."/>
            <person name="Kyrpides N."/>
            <person name="Klenk H."/>
            <person name="Cheng J."/>
        </authorList>
    </citation>
    <scope>NUCLEOTIDE SEQUENCE [LARGE SCALE GENOMIC DNA]</scope>
    <source>
        <strain evidence="2">ATCC BAA-798 / YNP1</strain>
    </source>
</reference>
<dbReference type="Pfam" id="PF14486">
    <property type="entry name" value="DUF4432"/>
    <property type="match status" value="1"/>
</dbReference>
<keyword evidence="2" id="KW-1185">Reference proteome</keyword>
<dbReference type="OrthoDB" id="9791280at2"/>
<name>D1CHA6_THET1</name>
<gene>
    <name evidence="1" type="ordered locus">Tter_2228</name>
</gene>
<dbReference type="Proteomes" id="UP000000323">
    <property type="component" value="Chromosome 2"/>
</dbReference>
<dbReference type="GO" id="GO:0030246">
    <property type="term" value="F:carbohydrate binding"/>
    <property type="evidence" value="ECO:0007669"/>
    <property type="project" value="InterPro"/>
</dbReference>
<sequence length="354" mass="39885">MTQLYGKQYSKDELERMTGYMFQLAGIQLGELTDGRARGMRVATVRTGSGFEFQVLLDRAMDIWLAEHAGRPLAWLHPALGGPALYEPRGDGWARTFGGGLVTTCGLTHFGHPEVDQGEELGLHGRISHCAASSCQVREGWQGDDYTLELTGVTRQAVLFGEYLTLERTISTRLGANHLAIHDRVRNDGYRPTPHMILYHCNFGFPVVSPDSEVLLADEAVRPRDEDARAGVDRWHLFEAPQADFREQVFFHQPRVGADGMVRAAIVNRQLGFGAFIRYRAAELPCLAQWKMMGARDYVCALEPANYWETPRHVLREEGRLRFLQPGEEVDYYLEIGALTSVEEVQAFEREIGE</sequence>
<dbReference type="EMBL" id="CP001826">
    <property type="protein sequence ID" value="ACZ43127.1"/>
    <property type="molecule type" value="Genomic_DNA"/>
</dbReference>
<evidence type="ECO:0000313" key="1">
    <source>
        <dbReference type="EMBL" id="ACZ43127.1"/>
    </source>
</evidence>
<dbReference type="InterPro" id="IPR027839">
    <property type="entry name" value="DUF4432"/>
</dbReference>
<evidence type="ECO:0008006" key="3">
    <source>
        <dbReference type="Google" id="ProtNLM"/>
    </source>
</evidence>
<dbReference type="KEGG" id="ttr:Tter_2228"/>
<dbReference type="HOGENOM" id="CLU_056939_0_0_0"/>
<protein>
    <recommendedName>
        <fullName evidence="3">Aldose 1-epimerase</fullName>
    </recommendedName>
</protein>
<evidence type="ECO:0000313" key="2">
    <source>
        <dbReference type="Proteomes" id="UP000000323"/>
    </source>
</evidence>
<dbReference type="Gene3D" id="2.70.98.10">
    <property type="match status" value="1"/>
</dbReference>
<dbReference type="eggNOG" id="COG2017">
    <property type="taxonomic scope" value="Bacteria"/>
</dbReference>
<dbReference type="AlphaFoldDB" id="D1CHA6"/>
<organism evidence="1 2">
    <name type="scientific">Thermobaculum terrenum (strain ATCC BAA-798 / CCMEE 7001 / YNP1)</name>
    <dbReference type="NCBI Taxonomy" id="525904"/>
    <lineage>
        <taxon>Bacteria</taxon>
        <taxon>Bacillati</taxon>
        <taxon>Chloroflexota</taxon>
        <taxon>Chloroflexia</taxon>
        <taxon>Candidatus Thermobaculales</taxon>
        <taxon>Candidatus Thermobaculaceae</taxon>
        <taxon>Thermobaculum</taxon>
    </lineage>
</organism>
<dbReference type="CDD" id="cd09023">
    <property type="entry name" value="Aldose_epim_Ec_c4013"/>
    <property type="match status" value="1"/>
</dbReference>
<dbReference type="RefSeq" id="WP_012876158.1">
    <property type="nucleotide sequence ID" value="NC_013526.1"/>
</dbReference>
<dbReference type="InterPro" id="IPR014718">
    <property type="entry name" value="GH-type_carb-bd"/>
</dbReference>
<accession>D1CHA6</accession>